<keyword evidence="1" id="KW-1133">Transmembrane helix</keyword>
<organism evidence="2">
    <name type="scientific">Opuntia streptacantha</name>
    <name type="common">Prickly pear cactus</name>
    <name type="synonym">Opuntia cardona</name>
    <dbReference type="NCBI Taxonomy" id="393608"/>
    <lineage>
        <taxon>Eukaryota</taxon>
        <taxon>Viridiplantae</taxon>
        <taxon>Streptophyta</taxon>
        <taxon>Embryophyta</taxon>
        <taxon>Tracheophyta</taxon>
        <taxon>Spermatophyta</taxon>
        <taxon>Magnoliopsida</taxon>
        <taxon>eudicotyledons</taxon>
        <taxon>Gunneridae</taxon>
        <taxon>Pentapetalae</taxon>
        <taxon>Caryophyllales</taxon>
        <taxon>Cactineae</taxon>
        <taxon>Cactaceae</taxon>
        <taxon>Opuntioideae</taxon>
        <taxon>Opuntia</taxon>
    </lineage>
</organism>
<evidence type="ECO:0000256" key="1">
    <source>
        <dbReference type="SAM" id="Phobius"/>
    </source>
</evidence>
<name>A0A7C9AEU0_OPUST</name>
<feature type="transmembrane region" description="Helical" evidence="1">
    <location>
        <begin position="20"/>
        <end position="40"/>
    </location>
</feature>
<dbReference type="EMBL" id="GISG01232623">
    <property type="protein sequence ID" value="MBA4666752.1"/>
    <property type="molecule type" value="Transcribed_RNA"/>
</dbReference>
<dbReference type="AlphaFoldDB" id="A0A7C9AEU0"/>
<reference evidence="2" key="2">
    <citation type="submission" date="2020-07" db="EMBL/GenBank/DDBJ databases">
        <authorList>
            <person name="Vera ALvarez R."/>
            <person name="Arias-Moreno D.M."/>
            <person name="Jimenez-Jacinto V."/>
            <person name="Jimenez-Bremont J.F."/>
            <person name="Swaminathan K."/>
            <person name="Moose S.P."/>
            <person name="Guerrero-Gonzalez M.L."/>
            <person name="Marino-Ramirez L."/>
            <person name="Landsman D."/>
            <person name="Rodriguez-Kessler M."/>
            <person name="Delgado-Sanchez P."/>
        </authorList>
    </citation>
    <scope>NUCLEOTIDE SEQUENCE</scope>
    <source>
        <tissue evidence="2">Cladode</tissue>
    </source>
</reference>
<reference evidence="2" key="1">
    <citation type="journal article" date="2013" name="J. Plant Res.">
        <title>Effect of fungi and light on seed germination of three Opuntia species from semiarid lands of central Mexico.</title>
        <authorList>
            <person name="Delgado-Sanchez P."/>
            <person name="Jimenez-Bremont J.F."/>
            <person name="Guerrero-Gonzalez Mde L."/>
            <person name="Flores J."/>
        </authorList>
    </citation>
    <scope>NUCLEOTIDE SEQUENCE</scope>
    <source>
        <tissue evidence="2">Cladode</tissue>
    </source>
</reference>
<feature type="transmembrane region" description="Helical" evidence="1">
    <location>
        <begin position="60"/>
        <end position="79"/>
    </location>
</feature>
<dbReference type="EMBL" id="GISG01232624">
    <property type="protein sequence ID" value="MBA4666753.1"/>
    <property type="molecule type" value="Transcribed_RNA"/>
</dbReference>
<keyword evidence="1" id="KW-0812">Transmembrane</keyword>
<sequence>MILPLLLRFKLLSTSHTIQFFLLFLLILLLLKLLELLHLLNPCPIGLFISPRPLQLLPLPLLPLCHLLLALLLPLLLLPNHHINHSLIPLLHKLRQPTNCLIKLLLSLLPQLLILLLHNSP</sequence>
<proteinExistence type="predicted"/>
<keyword evidence="1" id="KW-0472">Membrane</keyword>
<evidence type="ECO:0000313" key="2">
    <source>
        <dbReference type="EMBL" id="MBA4666752.1"/>
    </source>
</evidence>
<accession>A0A7C9AEU0</accession>
<protein>
    <submittedName>
        <fullName evidence="2">Uncharacterized protein</fullName>
    </submittedName>
</protein>
<feature type="transmembrane region" description="Helical" evidence="1">
    <location>
        <begin position="100"/>
        <end position="118"/>
    </location>
</feature>